<dbReference type="GO" id="GO:0051536">
    <property type="term" value="F:iron-sulfur cluster binding"/>
    <property type="evidence" value="ECO:0007669"/>
    <property type="project" value="UniProtKB-KW"/>
</dbReference>
<protein>
    <recommendedName>
        <fullName evidence="5">Radical SAM core domain-containing protein</fullName>
    </recommendedName>
</protein>
<dbReference type="GO" id="GO:0003824">
    <property type="term" value="F:catalytic activity"/>
    <property type="evidence" value="ECO:0007669"/>
    <property type="project" value="InterPro"/>
</dbReference>
<name>A0A1F6YW36_9BACT</name>
<dbReference type="Pfam" id="PF04055">
    <property type="entry name" value="Radical_SAM"/>
    <property type="match status" value="1"/>
</dbReference>
<dbReference type="AlphaFoldDB" id="A0A1F6YW36"/>
<proteinExistence type="predicted"/>
<organism evidence="6 7">
    <name type="scientific">Candidatus Nomurabacteria bacterium RIFOXYC2_FULL_36_19</name>
    <dbReference type="NCBI Taxonomy" id="1801806"/>
    <lineage>
        <taxon>Bacteria</taxon>
        <taxon>Candidatus Nomuraibacteriota</taxon>
    </lineage>
</organism>
<dbReference type="InterPro" id="IPR023885">
    <property type="entry name" value="4Fe4S-binding_SPASM_dom"/>
</dbReference>
<dbReference type="EMBL" id="MFWE01000009">
    <property type="protein sequence ID" value="OGJ10568.1"/>
    <property type="molecule type" value="Genomic_DNA"/>
</dbReference>
<dbReference type="PANTHER" id="PTHR11228">
    <property type="entry name" value="RADICAL SAM DOMAIN PROTEIN"/>
    <property type="match status" value="1"/>
</dbReference>
<dbReference type="PANTHER" id="PTHR11228:SF7">
    <property type="entry name" value="PQQA PEPTIDE CYCLASE"/>
    <property type="match status" value="1"/>
</dbReference>
<dbReference type="InterPro" id="IPR013785">
    <property type="entry name" value="Aldolase_TIM"/>
</dbReference>
<evidence type="ECO:0000256" key="3">
    <source>
        <dbReference type="ARBA" id="ARBA00023004"/>
    </source>
</evidence>
<dbReference type="InterPro" id="IPR058240">
    <property type="entry name" value="rSAM_sf"/>
</dbReference>
<evidence type="ECO:0000256" key="4">
    <source>
        <dbReference type="ARBA" id="ARBA00023014"/>
    </source>
</evidence>
<keyword evidence="2" id="KW-0479">Metal-binding</keyword>
<dbReference type="SFLD" id="SFLDG01386">
    <property type="entry name" value="main_SPASM_domain-containing"/>
    <property type="match status" value="1"/>
</dbReference>
<reference evidence="6 7" key="1">
    <citation type="journal article" date="2016" name="Nat. Commun.">
        <title>Thousands of microbial genomes shed light on interconnected biogeochemical processes in an aquifer system.</title>
        <authorList>
            <person name="Anantharaman K."/>
            <person name="Brown C.T."/>
            <person name="Hug L.A."/>
            <person name="Sharon I."/>
            <person name="Castelle C.J."/>
            <person name="Probst A.J."/>
            <person name="Thomas B.C."/>
            <person name="Singh A."/>
            <person name="Wilkins M.J."/>
            <person name="Karaoz U."/>
            <person name="Brodie E.L."/>
            <person name="Williams K.H."/>
            <person name="Hubbard S.S."/>
            <person name="Banfield J.F."/>
        </authorList>
    </citation>
    <scope>NUCLEOTIDE SEQUENCE [LARGE SCALE GENOMIC DNA]</scope>
</reference>
<keyword evidence="4" id="KW-0411">Iron-sulfur</keyword>
<dbReference type="Gene3D" id="3.20.20.70">
    <property type="entry name" value="Aldolase class I"/>
    <property type="match status" value="1"/>
</dbReference>
<keyword evidence="1" id="KW-0949">S-adenosyl-L-methionine</keyword>
<dbReference type="InterPro" id="IPR007197">
    <property type="entry name" value="rSAM"/>
</dbReference>
<dbReference type="InterPro" id="IPR050377">
    <property type="entry name" value="Radical_SAM_PqqE_MftC-like"/>
</dbReference>
<accession>A0A1F6YW36</accession>
<evidence type="ECO:0000256" key="1">
    <source>
        <dbReference type="ARBA" id="ARBA00022691"/>
    </source>
</evidence>
<comment type="caution">
    <text evidence="6">The sequence shown here is derived from an EMBL/GenBank/DDBJ whole genome shotgun (WGS) entry which is preliminary data.</text>
</comment>
<evidence type="ECO:0000313" key="6">
    <source>
        <dbReference type="EMBL" id="OGJ10568.1"/>
    </source>
</evidence>
<sequence length="496" mass="56031">MPASQENNLINSVTRGAIRAPRFLFLLNSKSPNKQENADMKKYLSLDKSFMLRHSASESVLHSLRTGATYILFDDQIELIYLLNGAKTLQQIIYLYSKSSRNKVVELLAKLKQVGALSFTDKPQPRTFITDKVPDHRLEAVHLEASAECNMRCVHCYQGDLIASGLKLNLTEIISLLDQMQRMQVNNIGISGGEPLMMKNLDVVLRASEERNIRISALFTNGLLINEKFVQTVRSLLSKFPVFVSLDSIPGNTFAFRGFSGGESHRILSKIIDNLRTLVQFGIPVTVNTVINLENIEHLGKMYDLMIECGVKSWRLGFPKPTTLFQLRGASFNPGWQMIAERCLPLLGRHLANGSPFSLQIEYLFREVLFKQGLQILSDQDYVCDYEGRRRECCVKPNGDVVSCAYCTEIPVGNIRKTSLWDVWYSKAMQEIKTIRIGDVEGCRGCDLRSLCGTGCRANAYFLHGNFRHAKDDYACEAVRFFKEKVIPLLKIHGVV</sequence>
<dbReference type="CDD" id="cd01335">
    <property type="entry name" value="Radical_SAM"/>
    <property type="match status" value="1"/>
</dbReference>
<dbReference type="GO" id="GO:0046872">
    <property type="term" value="F:metal ion binding"/>
    <property type="evidence" value="ECO:0007669"/>
    <property type="project" value="UniProtKB-KW"/>
</dbReference>
<dbReference type="PROSITE" id="PS51918">
    <property type="entry name" value="RADICAL_SAM"/>
    <property type="match status" value="1"/>
</dbReference>
<dbReference type="SFLD" id="SFLDG01067">
    <property type="entry name" value="SPASM/twitch_domain_containing"/>
    <property type="match status" value="1"/>
</dbReference>
<gene>
    <name evidence="6" type="ORF">A2456_02465</name>
</gene>
<dbReference type="NCBIfam" id="TIGR04085">
    <property type="entry name" value="rSAM_more_4Fe4S"/>
    <property type="match status" value="1"/>
</dbReference>
<dbReference type="Pfam" id="PF13186">
    <property type="entry name" value="SPASM"/>
    <property type="match status" value="1"/>
</dbReference>
<evidence type="ECO:0000313" key="7">
    <source>
        <dbReference type="Proteomes" id="UP000178975"/>
    </source>
</evidence>
<dbReference type="SFLD" id="SFLDS00029">
    <property type="entry name" value="Radical_SAM"/>
    <property type="match status" value="1"/>
</dbReference>
<dbReference type="Proteomes" id="UP000178975">
    <property type="component" value="Unassembled WGS sequence"/>
</dbReference>
<evidence type="ECO:0000259" key="5">
    <source>
        <dbReference type="PROSITE" id="PS51918"/>
    </source>
</evidence>
<evidence type="ECO:0000256" key="2">
    <source>
        <dbReference type="ARBA" id="ARBA00022723"/>
    </source>
</evidence>
<feature type="domain" description="Radical SAM core" evidence="5">
    <location>
        <begin position="135"/>
        <end position="349"/>
    </location>
</feature>
<keyword evidence="3" id="KW-0408">Iron</keyword>
<dbReference type="SUPFAM" id="SSF102114">
    <property type="entry name" value="Radical SAM enzymes"/>
    <property type="match status" value="1"/>
</dbReference>